<gene>
    <name evidence="2" type="ORF">D1825_10085</name>
</gene>
<dbReference type="Gene3D" id="3.30.70.60">
    <property type="match status" value="1"/>
</dbReference>
<dbReference type="AlphaFoldDB" id="A0A413RL95"/>
<reference evidence="2 3" key="1">
    <citation type="submission" date="2018-08" db="EMBL/GenBank/DDBJ databases">
        <title>Cellulomonas rhizosphaerae sp. nov., a novel actinomycete isolated from soil.</title>
        <authorList>
            <person name="Tian Y."/>
        </authorList>
    </citation>
    <scope>NUCLEOTIDE SEQUENCE [LARGE SCALE GENOMIC DNA]</scope>
    <source>
        <strain evidence="2 3">NEAU-TCZ24</strain>
    </source>
</reference>
<evidence type="ECO:0000313" key="3">
    <source>
        <dbReference type="Proteomes" id="UP000283374"/>
    </source>
</evidence>
<accession>A0A413RL95</accession>
<dbReference type="RefSeq" id="WP_118767296.1">
    <property type="nucleotide sequence ID" value="NZ_QWKP01000194.1"/>
</dbReference>
<comment type="caution">
    <text evidence="2">The sequence shown here is derived from an EMBL/GenBank/DDBJ whole genome shotgun (WGS) entry which is preliminary data.</text>
</comment>
<dbReference type="InterPro" id="IPR014717">
    <property type="entry name" value="Transl_elong_EF1B/ribsomal_bS6"/>
</dbReference>
<proteinExistence type="predicted"/>
<dbReference type="EMBL" id="QWKP01000194">
    <property type="protein sequence ID" value="RHA40541.1"/>
    <property type="molecule type" value="Genomic_DNA"/>
</dbReference>
<sequence length="262" mass="27355">MGGSKKRTWIGGTAFIAVVVAVATWFLLVSPNLAEASERRASAEDTRAFNDVLDLKLAKLKSDFGKLDDYKSELAAAEKKIPPSAKLETYLDGLDSIAVKRDVTITSVTAGTPETFVLPKVKEPTPAATESADGSDATDDSSDTSSSEEKDKGPKVPTGLTAVPVSVTVLGTYENTMAFLDDVHQRNARVFLVSALTGTSQKESDGSAGKPATSDGDQELVITGYIYVLPNGLAAAASEDPEGPVKLPSNPGKNPLVPVQGG</sequence>
<dbReference type="OrthoDB" id="4823950at2"/>
<keyword evidence="3" id="KW-1185">Reference proteome</keyword>
<protein>
    <recommendedName>
        <fullName evidence="4">Pilus assembly protein PilO</fullName>
    </recommendedName>
</protein>
<organism evidence="2 3">
    <name type="scientific">Cellulomonas rhizosphaerae</name>
    <dbReference type="NCBI Taxonomy" id="2293719"/>
    <lineage>
        <taxon>Bacteria</taxon>
        <taxon>Bacillati</taxon>
        <taxon>Actinomycetota</taxon>
        <taxon>Actinomycetes</taxon>
        <taxon>Micrococcales</taxon>
        <taxon>Cellulomonadaceae</taxon>
        <taxon>Cellulomonas</taxon>
    </lineage>
</organism>
<evidence type="ECO:0008006" key="4">
    <source>
        <dbReference type="Google" id="ProtNLM"/>
    </source>
</evidence>
<dbReference type="Proteomes" id="UP000283374">
    <property type="component" value="Unassembled WGS sequence"/>
</dbReference>
<evidence type="ECO:0000256" key="1">
    <source>
        <dbReference type="SAM" id="MobiDB-lite"/>
    </source>
</evidence>
<evidence type="ECO:0000313" key="2">
    <source>
        <dbReference type="EMBL" id="RHA40541.1"/>
    </source>
</evidence>
<name>A0A413RL95_9CELL</name>
<feature type="region of interest" description="Disordered" evidence="1">
    <location>
        <begin position="237"/>
        <end position="262"/>
    </location>
</feature>
<feature type="region of interest" description="Disordered" evidence="1">
    <location>
        <begin position="117"/>
        <end position="159"/>
    </location>
</feature>